<evidence type="ECO:0000256" key="1">
    <source>
        <dbReference type="ARBA" id="ARBA00005254"/>
    </source>
</evidence>
<comment type="similarity">
    <text evidence="1">Belongs to the enoyl-CoA hydratase/isomerase family.</text>
</comment>
<dbReference type="RefSeq" id="WP_385949134.1">
    <property type="nucleotide sequence ID" value="NZ_JBHSUB010000008.1"/>
</dbReference>
<organism evidence="2 3">
    <name type="scientific">Tatumella terrea</name>
    <dbReference type="NCBI Taxonomy" id="419007"/>
    <lineage>
        <taxon>Bacteria</taxon>
        <taxon>Pseudomonadati</taxon>
        <taxon>Pseudomonadota</taxon>
        <taxon>Gammaproteobacteria</taxon>
        <taxon>Enterobacterales</taxon>
        <taxon>Erwiniaceae</taxon>
        <taxon>Tatumella</taxon>
    </lineage>
</organism>
<dbReference type="Proteomes" id="UP001596230">
    <property type="component" value="Unassembled WGS sequence"/>
</dbReference>
<name>A0ABW1VW46_9GAMM</name>
<comment type="caution">
    <text evidence="2">The sequence shown here is derived from an EMBL/GenBank/DDBJ whole genome shotgun (WGS) entry which is preliminary data.</text>
</comment>
<dbReference type="PANTHER" id="PTHR11941">
    <property type="entry name" value="ENOYL-COA HYDRATASE-RELATED"/>
    <property type="match status" value="1"/>
</dbReference>
<dbReference type="SUPFAM" id="SSF52096">
    <property type="entry name" value="ClpP/crotonase"/>
    <property type="match status" value="1"/>
</dbReference>
<dbReference type="InterPro" id="IPR029045">
    <property type="entry name" value="ClpP/crotonase-like_dom_sf"/>
</dbReference>
<accession>A0ABW1VW46</accession>
<keyword evidence="3" id="KW-1185">Reference proteome</keyword>
<sequence length="238" mass="26237">MTIHHELIGEGILLVSLNRPEKLNALDEESKIRLGEVWDYARLDNKVKSIVLYGKGDRAFCAGSDIKQANEQGRTVTTDILARSLPGVMIPINKPIIAALHGYTLGLGVSLAIHCDYRIAHPETQFSFPEIHHGLLSGFSAITLPLLIGESRALDLMLTGRKFTAQESLSWGLVNQLSENPLYSAIALAKQLSTEIASKAAGWTKHLILLNRRKLLTHYLEEIDMARSSVTKVSAPHQ</sequence>
<proteinExistence type="inferred from homology"/>
<dbReference type="CDD" id="cd06558">
    <property type="entry name" value="crotonase-like"/>
    <property type="match status" value="1"/>
</dbReference>
<gene>
    <name evidence="2" type="ORF">ACFP9W_07690</name>
</gene>
<evidence type="ECO:0000313" key="2">
    <source>
        <dbReference type="EMBL" id="MFC6377969.1"/>
    </source>
</evidence>
<dbReference type="InterPro" id="IPR001753">
    <property type="entry name" value="Enoyl-CoA_hydra/iso"/>
</dbReference>
<dbReference type="Gene3D" id="3.90.226.10">
    <property type="entry name" value="2-enoyl-CoA Hydratase, Chain A, domain 1"/>
    <property type="match status" value="1"/>
</dbReference>
<protein>
    <submittedName>
        <fullName evidence="2">Enoyl-CoA hydratase/isomerase family protein</fullName>
    </submittedName>
</protein>
<evidence type="ECO:0000313" key="3">
    <source>
        <dbReference type="Proteomes" id="UP001596230"/>
    </source>
</evidence>
<dbReference type="PANTHER" id="PTHR11941:SF54">
    <property type="entry name" value="ENOYL-COA HYDRATASE, MITOCHONDRIAL"/>
    <property type="match status" value="1"/>
</dbReference>
<reference evidence="3" key="1">
    <citation type="journal article" date="2019" name="Int. J. Syst. Evol. Microbiol.">
        <title>The Global Catalogue of Microorganisms (GCM) 10K type strain sequencing project: providing services to taxonomists for standard genome sequencing and annotation.</title>
        <authorList>
            <consortium name="The Broad Institute Genomics Platform"/>
            <consortium name="The Broad Institute Genome Sequencing Center for Infectious Disease"/>
            <person name="Wu L."/>
            <person name="Ma J."/>
        </authorList>
    </citation>
    <scope>NUCLEOTIDE SEQUENCE [LARGE SCALE GENOMIC DNA]</scope>
    <source>
        <strain evidence="3">CGMCC 1.18518</strain>
    </source>
</reference>
<dbReference type="Pfam" id="PF00378">
    <property type="entry name" value="ECH_1"/>
    <property type="match status" value="1"/>
</dbReference>
<dbReference type="EMBL" id="JBHSUB010000008">
    <property type="protein sequence ID" value="MFC6377969.1"/>
    <property type="molecule type" value="Genomic_DNA"/>
</dbReference>